<dbReference type="EMBL" id="JACVVK020000181">
    <property type="protein sequence ID" value="KAK7486292.1"/>
    <property type="molecule type" value="Genomic_DNA"/>
</dbReference>
<feature type="non-terminal residue" evidence="1">
    <location>
        <position position="1"/>
    </location>
</feature>
<gene>
    <name evidence="1" type="ORF">BaRGS_00022462</name>
</gene>
<sequence>IRRKRQTTTPPQYCVPLPLTFPQNTSFFPCDWRPTIPPPCTHRLRSKLFCTESSADILYEWVSVDTPPVAYSFTDKCLGHVVRERCTEDKKLIPNLVHSVMFGGKELSVLAFLGILSTVRYVQPCLVLLQADILPTGTYWDTLLRLVPNILHVKRDGPNAVFGRKVKVVQHRSDIARLEAVKMFGGLYADTDYLLLNSVENLRQYEVVMGKTLPFTYCNCIFMGKAGAKFFDLWYDGYRSFKDNVWAFHSTFVPFRLHKIYPKVPFHVVDTFNRPTYDRVKEQFYQQFYNWTTLQGIHLLWRRNWEFFRGDFETRDGSQGQVTRRVMFGSHEACYRSTNLTSEIARMKLSDPEKLIGSLFRISQES</sequence>
<evidence type="ECO:0000313" key="2">
    <source>
        <dbReference type="Proteomes" id="UP001519460"/>
    </source>
</evidence>
<protein>
    <recommendedName>
        <fullName evidence="3">Alpha 1,4-glycosyltransferase domain-containing protein</fullName>
    </recommendedName>
</protein>
<comment type="caution">
    <text evidence="1">The sequence shown here is derived from an EMBL/GenBank/DDBJ whole genome shotgun (WGS) entry which is preliminary data.</text>
</comment>
<organism evidence="1 2">
    <name type="scientific">Batillaria attramentaria</name>
    <dbReference type="NCBI Taxonomy" id="370345"/>
    <lineage>
        <taxon>Eukaryota</taxon>
        <taxon>Metazoa</taxon>
        <taxon>Spiralia</taxon>
        <taxon>Lophotrochozoa</taxon>
        <taxon>Mollusca</taxon>
        <taxon>Gastropoda</taxon>
        <taxon>Caenogastropoda</taxon>
        <taxon>Sorbeoconcha</taxon>
        <taxon>Cerithioidea</taxon>
        <taxon>Batillariidae</taxon>
        <taxon>Batillaria</taxon>
    </lineage>
</organism>
<proteinExistence type="predicted"/>
<dbReference type="Proteomes" id="UP001519460">
    <property type="component" value="Unassembled WGS sequence"/>
</dbReference>
<name>A0ABD0KHB3_9CAEN</name>
<dbReference type="InterPro" id="IPR029044">
    <property type="entry name" value="Nucleotide-diphossugar_trans"/>
</dbReference>
<dbReference type="InterPro" id="IPR007577">
    <property type="entry name" value="GlycoTrfase_DXD_sugar-bd_CS"/>
</dbReference>
<dbReference type="PANTHER" id="PTHR46830:SF1">
    <property type="entry name" value="ALPHA-1,4-N-ACETYLGLUCOSAMINYLTRANSFERASE"/>
    <property type="match status" value="1"/>
</dbReference>
<dbReference type="PANTHER" id="PTHR46830">
    <property type="entry name" value="TRANSFERASE, PUTATIVE-RELATED"/>
    <property type="match status" value="1"/>
</dbReference>
<dbReference type="SUPFAM" id="SSF53448">
    <property type="entry name" value="Nucleotide-diphospho-sugar transferases"/>
    <property type="match status" value="1"/>
</dbReference>
<evidence type="ECO:0000313" key="1">
    <source>
        <dbReference type="EMBL" id="KAK7486292.1"/>
    </source>
</evidence>
<dbReference type="Gene3D" id="3.90.550.20">
    <property type="match status" value="1"/>
</dbReference>
<evidence type="ECO:0008006" key="3">
    <source>
        <dbReference type="Google" id="ProtNLM"/>
    </source>
</evidence>
<dbReference type="AlphaFoldDB" id="A0ABD0KHB3"/>
<reference evidence="1 2" key="1">
    <citation type="journal article" date="2023" name="Sci. Data">
        <title>Genome assembly of the Korean intertidal mud-creeper Batillaria attramentaria.</title>
        <authorList>
            <person name="Patra A.K."/>
            <person name="Ho P.T."/>
            <person name="Jun S."/>
            <person name="Lee S.J."/>
            <person name="Kim Y."/>
            <person name="Won Y.J."/>
        </authorList>
    </citation>
    <scope>NUCLEOTIDE SEQUENCE [LARGE SCALE GENOMIC DNA]</scope>
    <source>
        <strain evidence="1">Wonlab-2016</strain>
    </source>
</reference>
<accession>A0ABD0KHB3</accession>
<dbReference type="Pfam" id="PF04488">
    <property type="entry name" value="Gly_transf_sug"/>
    <property type="match status" value="1"/>
</dbReference>
<keyword evidence="2" id="KW-1185">Reference proteome</keyword>